<keyword evidence="6" id="KW-1185">Reference proteome</keyword>
<evidence type="ECO:0000259" key="4">
    <source>
        <dbReference type="Pfam" id="PF03732"/>
    </source>
</evidence>
<feature type="domain" description="Retrotransposon gag" evidence="4">
    <location>
        <begin position="151"/>
        <end position="253"/>
    </location>
</feature>
<dbReference type="PANTHER" id="PTHR15503:SF22">
    <property type="entry name" value="TRANSPOSON TY3-I GAG POLYPROTEIN"/>
    <property type="match status" value="1"/>
</dbReference>
<keyword evidence="3" id="KW-1133">Transmembrane helix</keyword>
<protein>
    <recommendedName>
        <fullName evidence="4">Retrotransposon gag domain-containing protein</fullName>
    </recommendedName>
</protein>
<evidence type="ECO:0000313" key="5">
    <source>
        <dbReference type="EMBL" id="CEI70973.1"/>
    </source>
</evidence>
<organism evidence="5 6">
    <name type="scientific">Fusarium venenatum</name>
    <dbReference type="NCBI Taxonomy" id="56646"/>
    <lineage>
        <taxon>Eukaryota</taxon>
        <taxon>Fungi</taxon>
        <taxon>Dikarya</taxon>
        <taxon>Ascomycota</taxon>
        <taxon>Pezizomycotina</taxon>
        <taxon>Sordariomycetes</taxon>
        <taxon>Hypocreomycetidae</taxon>
        <taxon>Hypocreales</taxon>
        <taxon>Nectriaceae</taxon>
        <taxon>Fusarium</taxon>
    </lineage>
</organism>
<feature type="region of interest" description="Disordered" evidence="2">
    <location>
        <begin position="1"/>
        <end position="27"/>
    </location>
</feature>
<dbReference type="Pfam" id="PF03732">
    <property type="entry name" value="Retrotrans_gag"/>
    <property type="match status" value="1"/>
</dbReference>
<evidence type="ECO:0000256" key="1">
    <source>
        <dbReference type="SAM" id="Coils"/>
    </source>
</evidence>
<sequence length="390" mass="44295">MPMNTDDDEEGEIVAPPMHPKSHKDEVKKLRRRLKHLREQHDELLNSARRNATISQGKIERLEEQVGNLTSIAKGLGEEAEKTQRLYKEHIEHTATLVATGKDPGEILRPRQPDSYDGNAEHLQGFLTALRSYQLYYPVQFSTDEMKTRHAMSLLKGKAQRLMEPIVRDYVNNPRHERKDMTRLVYDKYENFEQELIHAFGLANERREAESKIRNLRQTGSAAAYLSEYRYQAAKLDWNESAHMDQVYLGLKEEVKDALVNIRPKPKTLNDLANIVSTTQSTTQSTSSLSTSAKAGITVGSVIGGLGAIGLVARLVLRRKNRKSSQRLTDSDAGKPNEETRYELHDERTHEMHAQNLVELPADYGRVDDRAAAGYDRAYRTFNSGSGLRN</sequence>
<keyword evidence="1" id="KW-0175">Coiled coil</keyword>
<feature type="compositionally biased region" description="Acidic residues" evidence="2">
    <location>
        <begin position="1"/>
        <end position="12"/>
    </location>
</feature>
<keyword evidence="3" id="KW-0472">Membrane</keyword>
<feature type="coiled-coil region" evidence="1">
    <location>
        <begin position="27"/>
        <end position="79"/>
    </location>
</feature>
<reference evidence="6" key="1">
    <citation type="submission" date="2014-10" db="EMBL/GenBank/DDBJ databases">
        <authorList>
            <person name="King R."/>
        </authorList>
    </citation>
    <scope>NUCLEOTIDE SEQUENCE [LARGE SCALE GENOMIC DNA]</scope>
    <source>
        <strain evidence="6">A3/5</strain>
    </source>
</reference>
<dbReference type="PANTHER" id="PTHR15503">
    <property type="entry name" value="LDOC1 RELATED"/>
    <property type="match status" value="1"/>
</dbReference>
<dbReference type="AlphaFoldDB" id="A0A2L2TQP8"/>
<dbReference type="InterPro" id="IPR005162">
    <property type="entry name" value="Retrotrans_gag_dom"/>
</dbReference>
<dbReference type="EMBL" id="LN649231">
    <property type="protein sequence ID" value="CEI70973.1"/>
    <property type="molecule type" value="Genomic_DNA"/>
</dbReference>
<dbReference type="Proteomes" id="UP000245910">
    <property type="component" value="Chromosome III"/>
</dbReference>
<keyword evidence="3" id="KW-0812">Transmembrane</keyword>
<feature type="transmembrane region" description="Helical" evidence="3">
    <location>
        <begin position="295"/>
        <end position="317"/>
    </location>
</feature>
<dbReference type="STRING" id="56646.A0A2L2TQP8"/>
<dbReference type="InterPro" id="IPR032567">
    <property type="entry name" value="RTL1-rel"/>
</dbReference>
<evidence type="ECO:0000313" key="6">
    <source>
        <dbReference type="Proteomes" id="UP000245910"/>
    </source>
</evidence>
<evidence type="ECO:0000256" key="2">
    <source>
        <dbReference type="SAM" id="MobiDB-lite"/>
    </source>
</evidence>
<evidence type="ECO:0000256" key="3">
    <source>
        <dbReference type="SAM" id="Phobius"/>
    </source>
</evidence>
<name>A0A2L2TQP8_9HYPO</name>
<proteinExistence type="predicted"/>
<accession>A0A2L2TQP8</accession>